<name>A0ABW0R5L6_9BACL</name>
<dbReference type="EMBL" id="JBHSNC010000057">
    <property type="protein sequence ID" value="MFC5532248.1"/>
    <property type="molecule type" value="Genomic_DNA"/>
</dbReference>
<sequence length="293" mass="33406">MNRIHFSKALCMNISTYDNLNGHGEQIVFLLKTVFNLFLKHTSEKLSIQCERMNHRVQSSIFEEKKLTKIYELILQGEVLELIIEDREGSDINNERSYPPEFSLVLMCNHAATYSLPDDKKFNFANGLSISLNESLFTDNLIPSSVQENFINLFITILKSINGAMGYITFETAAAYIVGGTLFENYHRINTNLAPGYTKYVSGYHWMNFLNSNQISQLGGHEWICNNAPCKVIPIDPHGLILQLSDNVNNYSDNQLLELREFLSPLFHPGVGKSGPLIFEDGYYHRLVEIQVL</sequence>
<organism evidence="1 2">
    <name type="scientific">Cohnella yongneupensis</name>
    <dbReference type="NCBI Taxonomy" id="425006"/>
    <lineage>
        <taxon>Bacteria</taxon>
        <taxon>Bacillati</taxon>
        <taxon>Bacillota</taxon>
        <taxon>Bacilli</taxon>
        <taxon>Bacillales</taxon>
        <taxon>Paenibacillaceae</taxon>
        <taxon>Cohnella</taxon>
    </lineage>
</organism>
<dbReference type="Proteomes" id="UP001596108">
    <property type="component" value="Unassembled WGS sequence"/>
</dbReference>
<evidence type="ECO:0000313" key="2">
    <source>
        <dbReference type="Proteomes" id="UP001596108"/>
    </source>
</evidence>
<evidence type="ECO:0000313" key="1">
    <source>
        <dbReference type="EMBL" id="MFC5532248.1"/>
    </source>
</evidence>
<reference evidence="2" key="1">
    <citation type="journal article" date="2019" name="Int. J. Syst. Evol. Microbiol.">
        <title>The Global Catalogue of Microorganisms (GCM) 10K type strain sequencing project: providing services to taxonomists for standard genome sequencing and annotation.</title>
        <authorList>
            <consortium name="The Broad Institute Genomics Platform"/>
            <consortium name="The Broad Institute Genome Sequencing Center for Infectious Disease"/>
            <person name="Wu L."/>
            <person name="Ma J."/>
        </authorList>
    </citation>
    <scope>NUCLEOTIDE SEQUENCE [LARGE SCALE GENOMIC DNA]</scope>
    <source>
        <strain evidence="2">CGMCC 1.18578</strain>
    </source>
</reference>
<comment type="caution">
    <text evidence="1">The sequence shown here is derived from an EMBL/GenBank/DDBJ whole genome shotgun (WGS) entry which is preliminary data.</text>
</comment>
<keyword evidence="2" id="KW-1185">Reference proteome</keyword>
<protein>
    <submittedName>
        <fullName evidence="1">Uncharacterized protein</fullName>
    </submittedName>
</protein>
<accession>A0ABW0R5L6</accession>
<proteinExistence type="predicted"/>
<gene>
    <name evidence="1" type="ORF">ACFPQ4_22770</name>
</gene>